<dbReference type="SUPFAM" id="SSF57603">
    <property type="entry name" value="FnI-like domain"/>
    <property type="match status" value="1"/>
</dbReference>
<keyword evidence="1" id="KW-0812">Transmembrane</keyword>
<dbReference type="Gene3D" id="2.10.70.10">
    <property type="entry name" value="Complement Module, domain 1"/>
    <property type="match status" value="1"/>
</dbReference>
<comment type="caution">
    <text evidence="3">The sequence shown here is derived from an EMBL/GenBank/DDBJ whole genome shotgun (WGS) entry which is preliminary data.</text>
</comment>
<keyword evidence="1" id="KW-1133">Transmembrane helix</keyword>
<proteinExistence type="predicted"/>
<evidence type="ECO:0000259" key="2">
    <source>
        <dbReference type="Pfam" id="PF05375"/>
    </source>
</evidence>
<gene>
    <name evidence="3" type="ORF">UT10_C0015G0033</name>
</gene>
<reference evidence="3 4" key="1">
    <citation type="journal article" date="2015" name="Nature">
        <title>rRNA introns, odd ribosomes, and small enigmatic genomes across a large radiation of phyla.</title>
        <authorList>
            <person name="Brown C.T."/>
            <person name="Hug L.A."/>
            <person name="Thomas B.C."/>
            <person name="Sharon I."/>
            <person name="Castelle C.J."/>
            <person name="Singh A."/>
            <person name="Wilkins M.J."/>
            <person name="Williams K.H."/>
            <person name="Banfield J.F."/>
        </authorList>
    </citation>
    <scope>NUCLEOTIDE SEQUENCE [LARGE SCALE GENOMIC DNA]</scope>
</reference>
<dbReference type="EMBL" id="LBVN01000015">
    <property type="protein sequence ID" value="KKQ86892.1"/>
    <property type="molecule type" value="Genomic_DNA"/>
</dbReference>
<sequence length="76" mass="8238">MKTASFVIGLLIILAAIFVVVLFRDSKTGLTRSFSDECKYGEETYQLGDKFTAEDGCNTCVCNKDGLVACTLLACD</sequence>
<feature type="transmembrane region" description="Helical" evidence="1">
    <location>
        <begin position="6"/>
        <end position="23"/>
    </location>
</feature>
<protein>
    <recommendedName>
        <fullName evidence="2">Pacifastin domain-containing protein</fullName>
    </recommendedName>
</protein>
<evidence type="ECO:0000313" key="4">
    <source>
        <dbReference type="Proteomes" id="UP000033944"/>
    </source>
</evidence>
<organism evidence="3 4">
    <name type="scientific">Candidatus Woesebacteria bacterium GW2011_GWB1_38_8b</name>
    <dbReference type="NCBI Taxonomy" id="1618571"/>
    <lineage>
        <taxon>Bacteria</taxon>
        <taxon>Candidatus Woeseibacteriota</taxon>
    </lineage>
</organism>
<evidence type="ECO:0000256" key="1">
    <source>
        <dbReference type="SAM" id="Phobius"/>
    </source>
</evidence>
<feature type="domain" description="Pacifastin" evidence="2">
    <location>
        <begin position="54"/>
        <end position="76"/>
    </location>
</feature>
<dbReference type="Pfam" id="PF05375">
    <property type="entry name" value="Pacifastin_I"/>
    <property type="match status" value="1"/>
</dbReference>
<dbReference type="InterPro" id="IPR008037">
    <property type="entry name" value="Pacifastin_dom"/>
</dbReference>
<dbReference type="Proteomes" id="UP000033944">
    <property type="component" value="Unassembled WGS sequence"/>
</dbReference>
<dbReference type="GO" id="GO:0030414">
    <property type="term" value="F:peptidase inhibitor activity"/>
    <property type="evidence" value="ECO:0007669"/>
    <property type="project" value="InterPro"/>
</dbReference>
<evidence type="ECO:0000313" key="3">
    <source>
        <dbReference type="EMBL" id="KKQ86892.1"/>
    </source>
</evidence>
<dbReference type="AlphaFoldDB" id="A0A0G0L7A6"/>
<accession>A0A0G0L7A6</accession>
<name>A0A0G0L7A6_9BACT</name>
<keyword evidence="1" id="KW-0472">Membrane</keyword>